<accession>H8KU94</accession>
<dbReference type="InterPro" id="IPR006533">
    <property type="entry name" value="T6SS_Vgr_RhsGE"/>
</dbReference>
<name>H8KU94_SOLCM</name>
<reference evidence="2" key="1">
    <citation type="submission" date="2012-02" db="EMBL/GenBank/DDBJ databases">
        <title>The complete genome of Solitalea canadensis DSM 3403.</title>
        <authorList>
            <consortium name="US DOE Joint Genome Institute (JGI-PGF)"/>
            <person name="Lucas S."/>
            <person name="Copeland A."/>
            <person name="Lapidus A."/>
            <person name="Glavina del Rio T."/>
            <person name="Dalin E."/>
            <person name="Tice H."/>
            <person name="Bruce D."/>
            <person name="Goodwin L."/>
            <person name="Pitluck S."/>
            <person name="Peters L."/>
            <person name="Ovchinnikova G."/>
            <person name="Lu M."/>
            <person name="Kyrpides N."/>
            <person name="Mavromatis K."/>
            <person name="Ivanova N."/>
            <person name="Brettin T."/>
            <person name="Detter J.C."/>
            <person name="Han C."/>
            <person name="Larimer F."/>
            <person name="Land M."/>
            <person name="Hauser L."/>
            <person name="Markowitz V."/>
            <person name="Cheng J.-F."/>
            <person name="Hugenholtz P."/>
            <person name="Woyke T."/>
            <person name="Wu D."/>
            <person name="Spring S."/>
            <person name="Schroeder M."/>
            <person name="Kopitz M."/>
            <person name="Brambilla E."/>
            <person name="Klenk H.-P."/>
            <person name="Eisen J.A."/>
        </authorList>
    </citation>
    <scope>NUCLEOTIDE SEQUENCE</scope>
    <source>
        <strain evidence="2">DSM 3403</strain>
    </source>
</reference>
<dbReference type="SUPFAM" id="SSF69279">
    <property type="entry name" value="Phage tail proteins"/>
    <property type="match status" value="1"/>
</dbReference>
<dbReference type="eggNOG" id="COG3501">
    <property type="taxonomic scope" value="Bacteria"/>
</dbReference>
<dbReference type="OrthoDB" id="1907165at2"/>
<dbReference type="RefSeq" id="WP_014680433.1">
    <property type="nucleotide sequence ID" value="NC_017770.1"/>
</dbReference>
<dbReference type="STRING" id="929556.Solca_2153"/>
<proteinExistence type="predicted"/>
<dbReference type="HOGENOM" id="CLU_455533_0_0_10"/>
<dbReference type="InterPro" id="IPR037026">
    <property type="entry name" value="Vgr_OB-fold_dom_sf"/>
</dbReference>
<dbReference type="SUPFAM" id="SSF69349">
    <property type="entry name" value="Phage fibre proteins"/>
    <property type="match status" value="1"/>
</dbReference>
<gene>
    <name evidence="2" type="ordered locus">Solca_2153</name>
</gene>
<sequence length="591" mass="64804">MASTDNTVLVEDKMDVVTLLIKVDGEEISRQYHVTSLTILQEINKIPTANLVVIDGEASKQDFSISSTGQFVPGKKIEIELGYFRNGQSDDDKFLFTGIIVTNTHKINNNCCELTIECKDETIKMTVNKSNAHFKKKITASEIAEELLNKNNISTEKVASIDLKHEQLVQSNISDWDFMIGRIDVAGMICVISSAGVKIKQLAIQNPPTNESGEMLKLIHGKNILEFSADKDSRIRSDEVKTLCWDFKEQKVRVSGNDEKIVEEKEDQSKNVSKGFEMRSAAFFTEEEQTVLAKTKKIKQDLSGIKGKVKYIARTDITVLPGDFIELSGVGNAFEGFHFVSAVQQEYTDGCWITEATLGWNEQFFSEQTNPQHSASTTGQPSTVQGLQIGIVTNIEDSDGEYRVQVKLPVVDDKAEGLHARVATLDAGNKRGTFFRPEIDDEVIVGFINDDPSNPVILGMLHSSAKSSPLEPKKNNNEKGYVSRSEIKLLFDDDKKSVIIQTPGSRSFEMNDDSGTITLKDGNGNKIVMGSSGITIEASKEIKIKAGTSLSLEAKKISIKSDTSLEAQGSASVKISGGGATEIKGGVVKIN</sequence>
<keyword evidence="3" id="KW-1185">Reference proteome</keyword>
<dbReference type="EMBL" id="CP003349">
    <property type="protein sequence ID" value="AFD07206.1"/>
    <property type="molecule type" value="Genomic_DNA"/>
</dbReference>
<dbReference type="Pfam" id="PF04717">
    <property type="entry name" value="Phage_base_V"/>
    <property type="match status" value="1"/>
</dbReference>
<protein>
    <submittedName>
        <fullName evidence="2">Rhs element Vgr protein</fullName>
    </submittedName>
</protein>
<dbReference type="AlphaFoldDB" id="H8KU94"/>
<evidence type="ECO:0000313" key="2">
    <source>
        <dbReference type="EMBL" id="AFD07206.1"/>
    </source>
</evidence>
<dbReference type="Gene3D" id="2.40.50.230">
    <property type="entry name" value="Gp5 N-terminal domain"/>
    <property type="match status" value="1"/>
</dbReference>
<evidence type="ECO:0000259" key="1">
    <source>
        <dbReference type="Pfam" id="PF04717"/>
    </source>
</evidence>
<dbReference type="KEGG" id="scn:Solca_2153"/>
<feature type="domain" description="Gp5/Type VI secretion system Vgr protein OB-fold" evidence="1">
    <location>
        <begin position="388"/>
        <end position="462"/>
    </location>
</feature>
<dbReference type="Proteomes" id="UP000007590">
    <property type="component" value="Chromosome"/>
</dbReference>
<dbReference type="SUPFAM" id="SSF69255">
    <property type="entry name" value="gp5 N-terminal domain-like"/>
    <property type="match status" value="1"/>
</dbReference>
<dbReference type="NCBIfam" id="TIGR01646">
    <property type="entry name" value="vgr_GE"/>
    <property type="match status" value="1"/>
</dbReference>
<evidence type="ECO:0000313" key="3">
    <source>
        <dbReference type="Proteomes" id="UP000007590"/>
    </source>
</evidence>
<dbReference type="InterPro" id="IPR006531">
    <property type="entry name" value="Gp5/Vgr_OB"/>
</dbReference>
<organism evidence="2 3">
    <name type="scientific">Solitalea canadensis (strain ATCC 29591 / DSM 3403 / JCM 21819 / LMG 8368 / NBRC 15130 / NCIMB 12057 / USAM 9D)</name>
    <name type="common">Flexibacter canadensis</name>
    <dbReference type="NCBI Taxonomy" id="929556"/>
    <lineage>
        <taxon>Bacteria</taxon>
        <taxon>Pseudomonadati</taxon>
        <taxon>Bacteroidota</taxon>
        <taxon>Sphingobacteriia</taxon>
        <taxon>Sphingobacteriales</taxon>
        <taxon>Sphingobacteriaceae</taxon>
        <taxon>Solitalea</taxon>
    </lineage>
</organism>